<proteinExistence type="predicted"/>
<dbReference type="EMBL" id="SZYD01000003">
    <property type="protein sequence ID" value="KAD6796177.1"/>
    <property type="molecule type" value="Genomic_DNA"/>
</dbReference>
<dbReference type="AlphaFoldDB" id="A0A5N6PSK8"/>
<evidence type="ECO:0000313" key="2">
    <source>
        <dbReference type="Proteomes" id="UP000326396"/>
    </source>
</evidence>
<protein>
    <submittedName>
        <fullName evidence="1">Uncharacterized protein</fullName>
    </submittedName>
</protein>
<evidence type="ECO:0000313" key="1">
    <source>
        <dbReference type="EMBL" id="KAD6796177.1"/>
    </source>
</evidence>
<comment type="caution">
    <text evidence="1">The sequence shown here is derived from an EMBL/GenBank/DDBJ whole genome shotgun (WGS) entry which is preliminary data.</text>
</comment>
<keyword evidence="2" id="KW-1185">Reference proteome</keyword>
<reference evidence="1 2" key="1">
    <citation type="submission" date="2019-05" db="EMBL/GenBank/DDBJ databases">
        <title>Mikania micrantha, genome provides insights into the molecular mechanism of rapid growth.</title>
        <authorList>
            <person name="Liu B."/>
        </authorList>
    </citation>
    <scope>NUCLEOTIDE SEQUENCE [LARGE SCALE GENOMIC DNA]</scope>
    <source>
        <strain evidence="1">NLD-2019</strain>
        <tissue evidence="1">Leaf</tissue>
    </source>
</reference>
<accession>A0A5N6PSK8</accession>
<name>A0A5N6PSK8_9ASTR</name>
<organism evidence="1 2">
    <name type="scientific">Mikania micrantha</name>
    <name type="common">bitter vine</name>
    <dbReference type="NCBI Taxonomy" id="192012"/>
    <lineage>
        <taxon>Eukaryota</taxon>
        <taxon>Viridiplantae</taxon>
        <taxon>Streptophyta</taxon>
        <taxon>Embryophyta</taxon>
        <taxon>Tracheophyta</taxon>
        <taxon>Spermatophyta</taxon>
        <taxon>Magnoliopsida</taxon>
        <taxon>eudicotyledons</taxon>
        <taxon>Gunneridae</taxon>
        <taxon>Pentapetalae</taxon>
        <taxon>asterids</taxon>
        <taxon>campanulids</taxon>
        <taxon>Asterales</taxon>
        <taxon>Asteraceae</taxon>
        <taxon>Asteroideae</taxon>
        <taxon>Heliantheae alliance</taxon>
        <taxon>Eupatorieae</taxon>
        <taxon>Mikania</taxon>
    </lineage>
</organism>
<gene>
    <name evidence="1" type="ORF">E3N88_07073</name>
</gene>
<sequence>MIQSSSNWDLGYRLRGSLSSNWGVRSWIAVQLGRWGHHQLVNYWASSPKWSTGVFDCDVQLQLFPPLTVRADNFNPSPIVLERLEYKFARFGEELKLRL</sequence>
<dbReference type="Proteomes" id="UP000326396">
    <property type="component" value="Linkage Group LG11"/>
</dbReference>